<dbReference type="RefSeq" id="WP_187537947.1">
    <property type="nucleotide sequence ID" value="NZ_BAABJT010000001.1"/>
</dbReference>
<protein>
    <submittedName>
        <fullName evidence="4">Alpha/beta hydrolase</fullName>
    </submittedName>
</protein>
<keyword evidence="2" id="KW-0732">Signal</keyword>
<evidence type="ECO:0000259" key="3">
    <source>
        <dbReference type="Pfam" id="PF20434"/>
    </source>
</evidence>
<reference evidence="4 5" key="1">
    <citation type="submission" date="2020-08" db="EMBL/GenBank/DDBJ databases">
        <title>Genome sequence of Sphingomonas lutea KCTC 23642T.</title>
        <authorList>
            <person name="Hyun D.-W."/>
            <person name="Bae J.-W."/>
        </authorList>
    </citation>
    <scope>NUCLEOTIDE SEQUENCE [LARGE SCALE GENOMIC DNA]</scope>
    <source>
        <strain evidence="4 5">KCTC 23642</strain>
    </source>
</reference>
<gene>
    <name evidence="4" type="ORF">H9L13_12275</name>
</gene>
<sequence>MRTGIWAALAAAAIGGAALAQERAPLPPECRQQIMALCQSRMGGGMRACVRTALPQLSDDCRKAVSDRAAQAQALPPGMREVAYGPDVKQKLDYTRPAGAAKAPILLFIHGGGWAIGDKRHASAPKAAHFSERGWAYASINYRLVPSATVEQQAADVAAAIAWLRANASANHLDADRIVLMGHSAGAHLAALVATDPSYLAAAKVPMSAVDGVVLLDGAGYDVPAQMASPRNVAAAMYAAAFGTDPARHARLSPTRHAAAPNVANWLILPVAHRPDSNAQSRGLAAALSRAGAKADVVPVPNESHGSLNRGLGEAGDFATARVDAFLAALH</sequence>
<evidence type="ECO:0000313" key="4">
    <source>
        <dbReference type="EMBL" id="QNN67358.1"/>
    </source>
</evidence>
<keyword evidence="5" id="KW-1185">Reference proteome</keyword>
<accession>A0A7G9SHN3</accession>
<proteinExistence type="predicted"/>
<dbReference type="AlphaFoldDB" id="A0A7G9SHN3"/>
<feature type="domain" description="BD-FAE-like" evidence="3">
    <location>
        <begin position="94"/>
        <end position="196"/>
    </location>
</feature>
<dbReference type="InterPro" id="IPR050300">
    <property type="entry name" value="GDXG_lipolytic_enzyme"/>
</dbReference>
<dbReference type="Proteomes" id="UP000515971">
    <property type="component" value="Chromosome"/>
</dbReference>
<evidence type="ECO:0000256" key="2">
    <source>
        <dbReference type="SAM" id="SignalP"/>
    </source>
</evidence>
<dbReference type="InterPro" id="IPR029058">
    <property type="entry name" value="AB_hydrolase_fold"/>
</dbReference>
<dbReference type="PANTHER" id="PTHR48081:SF33">
    <property type="entry name" value="KYNURENINE FORMAMIDASE"/>
    <property type="match status" value="1"/>
</dbReference>
<dbReference type="PANTHER" id="PTHR48081">
    <property type="entry name" value="AB HYDROLASE SUPERFAMILY PROTEIN C4A8.06C"/>
    <property type="match status" value="1"/>
</dbReference>
<dbReference type="SUPFAM" id="SSF53474">
    <property type="entry name" value="alpha/beta-Hydrolases"/>
    <property type="match status" value="1"/>
</dbReference>
<dbReference type="KEGG" id="slut:H9L13_12275"/>
<dbReference type="GO" id="GO:0016787">
    <property type="term" value="F:hydrolase activity"/>
    <property type="evidence" value="ECO:0007669"/>
    <property type="project" value="UniProtKB-KW"/>
</dbReference>
<feature type="chain" id="PRO_5028956986" evidence="2">
    <location>
        <begin position="21"/>
        <end position="331"/>
    </location>
</feature>
<name>A0A7G9SHN3_9SPHN</name>
<dbReference type="InterPro" id="IPR049492">
    <property type="entry name" value="BD-FAE-like_dom"/>
</dbReference>
<keyword evidence="1 4" id="KW-0378">Hydrolase</keyword>
<evidence type="ECO:0000313" key="5">
    <source>
        <dbReference type="Proteomes" id="UP000515971"/>
    </source>
</evidence>
<dbReference type="EMBL" id="CP060718">
    <property type="protein sequence ID" value="QNN67358.1"/>
    <property type="molecule type" value="Genomic_DNA"/>
</dbReference>
<dbReference type="Gene3D" id="3.40.50.1820">
    <property type="entry name" value="alpha/beta hydrolase"/>
    <property type="match status" value="1"/>
</dbReference>
<dbReference type="Pfam" id="PF20434">
    <property type="entry name" value="BD-FAE"/>
    <property type="match status" value="1"/>
</dbReference>
<organism evidence="4 5">
    <name type="scientific">Sphingomonas lutea</name>
    <dbReference type="NCBI Taxonomy" id="1045317"/>
    <lineage>
        <taxon>Bacteria</taxon>
        <taxon>Pseudomonadati</taxon>
        <taxon>Pseudomonadota</taxon>
        <taxon>Alphaproteobacteria</taxon>
        <taxon>Sphingomonadales</taxon>
        <taxon>Sphingomonadaceae</taxon>
        <taxon>Sphingomonas</taxon>
    </lineage>
</organism>
<evidence type="ECO:0000256" key="1">
    <source>
        <dbReference type="ARBA" id="ARBA00022801"/>
    </source>
</evidence>
<feature type="signal peptide" evidence="2">
    <location>
        <begin position="1"/>
        <end position="20"/>
    </location>
</feature>